<reference evidence="2 3" key="1">
    <citation type="submission" date="2019-04" db="EMBL/GenBank/DDBJ databases">
        <title>High contiguity whole genome sequence and gene annotation resource for two Venturia nashicola isolates.</title>
        <authorList>
            <person name="Prokchorchik M."/>
            <person name="Won K."/>
            <person name="Lee Y."/>
            <person name="Choi E.D."/>
            <person name="Segonzac C."/>
            <person name="Sohn K.H."/>
        </authorList>
    </citation>
    <scope>NUCLEOTIDE SEQUENCE [LARGE SCALE GENOMIC DNA]</scope>
    <source>
        <strain evidence="2 3">PRI2</strain>
    </source>
</reference>
<feature type="region of interest" description="Disordered" evidence="1">
    <location>
        <begin position="737"/>
        <end position="763"/>
    </location>
</feature>
<accession>A0A4Z1PNM4</accession>
<comment type="caution">
    <text evidence="2">The sequence shown here is derived from an EMBL/GenBank/DDBJ whole genome shotgun (WGS) entry which is preliminary data.</text>
</comment>
<dbReference type="Proteomes" id="UP000298493">
    <property type="component" value="Unassembled WGS sequence"/>
</dbReference>
<feature type="compositionally biased region" description="Basic and acidic residues" evidence="1">
    <location>
        <begin position="742"/>
        <end position="753"/>
    </location>
</feature>
<name>A0A4Z1PNM4_9PEZI</name>
<dbReference type="AlphaFoldDB" id="A0A4Z1PNM4"/>
<sequence>MSLIVTPRGSEVGRYDYSKSAKIEGHIEHGLDLEPISPHISPECLENAGRLSNGPTARYQSQVKVTSWLQQYNNDSVSGNQCVHAEDDVTTSSNCTTPEMVPAATTDPKPAIELEDGSVKRLSSADSTEPRQTAHSSNGGQPSDSTATSVTPRGTPEAGSIRIAQETRLSRPKSPSGISDFSLNPSCYTPSIGSSILEQNPRINPKKARLKNSINRSDCATTLARARNQLGRPSSVVLGKRPVGYYGIGNYKGGFPPDVAQLASYARTTNASSQNSAVPARTDSKIQVSLTIARGTSRSRLNASLPPHTETYELLTSADLQRNSTTSQELSRFACKTPRSSGTFSQPRPTFTAKIFEGNVAPEDDNVLECAESIPVPEYGTLLKKGKRESLPIPYCAVAPSIFGHYGQVTRITTLSTTIGLHDHYVPLSDVCPLLVGSLAMRQKLCVQGIDPEDPKVHDILNQYDIAIERVSKSDQILLWHLAIHEESRSLLKTNFYEPFSSAIRWKGSGKTYSDVNLTLRIFLKWLKEKEQAYVKLYQHELKRLATRSVPDLVRWAGQRDTYDDQAIPWSGLLPLPHEPAAIWLNLYRLLRCRGISEEQLDREQVMTLMSKPRHERRECLNTIAPQCKPRTIDNADLDRRAQRDKSAAYAQKIPIMRIRSPSYSVEAQDQIFELPTVKKYICRGRSGRRSYSVLCSDRRTRPAFGDSDWDTPLGKLPVNNKDKLPTPLLSDIELPRNYVPPDRRPDREHELPPSRYVGGDRVSKDETCAMARRGSEISRFSRSTTASERQGRTRWGKFKKGARRCLPPCCCG</sequence>
<evidence type="ECO:0000313" key="3">
    <source>
        <dbReference type="Proteomes" id="UP000298493"/>
    </source>
</evidence>
<proteinExistence type="predicted"/>
<feature type="compositionally biased region" description="Polar residues" evidence="1">
    <location>
        <begin position="124"/>
        <end position="152"/>
    </location>
</feature>
<dbReference type="EMBL" id="SNSC02000005">
    <property type="protein sequence ID" value="TID24252.1"/>
    <property type="molecule type" value="Genomic_DNA"/>
</dbReference>
<evidence type="ECO:0000313" key="2">
    <source>
        <dbReference type="EMBL" id="TID24252.1"/>
    </source>
</evidence>
<protein>
    <submittedName>
        <fullName evidence="2">Uncharacterized protein</fullName>
    </submittedName>
</protein>
<evidence type="ECO:0000256" key="1">
    <source>
        <dbReference type="SAM" id="MobiDB-lite"/>
    </source>
</evidence>
<keyword evidence="3" id="KW-1185">Reference proteome</keyword>
<feature type="region of interest" description="Disordered" evidence="1">
    <location>
        <begin position="88"/>
        <end position="184"/>
    </location>
</feature>
<organism evidence="2 3">
    <name type="scientific">Venturia nashicola</name>
    <dbReference type="NCBI Taxonomy" id="86259"/>
    <lineage>
        <taxon>Eukaryota</taxon>
        <taxon>Fungi</taxon>
        <taxon>Dikarya</taxon>
        <taxon>Ascomycota</taxon>
        <taxon>Pezizomycotina</taxon>
        <taxon>Dothideomycetes</taxon>
        <taxon>Pleosporomycetidae</taxon>
        <taxon>Venturiales</taxon>
        <taxon>Venturiaceae</taxon>
        <taxon>Venturia</taxon>
    </lineage>
</organism>
<gene>
    <name evidence="2" type="ORF">E6O75_ATG02617</name>
</gene>